<dbReference type="Proteomes" id="UP000267145">
    <property type="component" value="Unassembled WGS sequence"/>
</dbReference>
<evidence type="ECO:0008006" key="5">
    <source>
        <dbReference type="Google" id="ProtNLM"/>
    </source>
</evidence>
<dbReference type="EMBL" id="RBVV01000070">
    <property type="protein sequence ID" value="RNJ55779.1"/>
    <property type="molecule type" value="Genomic_DNA"/>
</dbReference>
<keyword evidence="2" id="KW-0812">Transmembrane</keyword>
<name>A0A3M9Y5J5_9PEZI</name>
<keyword evidence="4" id="KW-1185">Reference proteome</keyword>
<evidence type="ECO:0000313" key="3">
    <source>
        <dbReference type="EMBL" id="RNJ55779.1"/>
    </source>
</evidence>
<organism evidence="3 4">
    <name type="scientific">Verticillium nonalfalfae</name>
    <dbReference type="NCBI Taxonomy" id="1051616"/>
    <lineage>
        <taxon>Eukaryota</taxon>
        <taxon>Fungi</taxon>
        <taxon>Dikarya</taxon>
        <taxon>Ascomycota</taxon>
        <taxon>Pezizomycotina</taxon>
        <taxon>Sordariomycetes</taxon>
        <taxon>Hypocreomycetidae</taxon>
        <taxon>Glomerellales</taxon>
        <taxon>Plectosphaerellaceae</taxon>
        <taxon>Verticillium</taxon>
    </lineage>
</organism>
<dbReference type="RefSeq" id="XP_028493937.1">
    <property type="nucleotide sequence ID" value="XM_028642301.1"/>
</dbReference>
<feature type="compositionally biased region" description="Acidic residues" evidence="1">
    <location>
        <begin position="737"/>
        <end position="760"/>
    </location>
</feature>
<feature type="transmembrane region" description="Helical" evidence="2">
    <location>
        <begin position="103"/>
        <end position="122"/>
    </location>
</feature>
<comment type="caution">
    <text evidence="3">The sequence shown here is derived from an EMBL/GenBank/DDBJ whole genome shotgun (WGS) entry which is preliminary data.</text>
</comment>
<evidence type="ECO:0000256" key="1">
    <source>
        <dbReference type="SAM" id="MobiDB-lite"/>
    </source>
</evidence>
<sequence length="813" mass="91859">MSGIKTCNRAYNIIKLESQPPVRARSEPPLDAPAAASLPLSRLGPRATGRVGNKYSFGAAATIAESSSTFCDFVTRDSGPEADNWLPLTTTKNSTMGDSNSELYVAIAALLISLVALAASVLQVAQQYFASATGYASCDEKVIGKWSSSTIRILKPYEFRFEVQYQAPVIFLCRLDNKNGPVPDVKIIPLVGSDESRRESCSDIQEDGRNTQKSSQVQKEKSNRVKQKEAIHTADNELASWVTLLAAFQRMEHDSRDWQQKLLEKPLRPPTGDPHNALLKPEEVEEVEKKHTLVVALQKKTKSWDTMPAGVKKPYATTTWCHMVEMAALLGIYWSEFDRSHDRYRAEGNGYMLTGEKMTDLGIMFTFQVYGKSEFKANRIIPVEEVKDLCFGVVPTIFRRPEAVDMRRLTDDRQDLSMLNLSTRIEISETLGLIGCNTNTVNYFAREDTQNKRVAHLFPSKQFSITVLPTRHPNLIAVAFEIIGMLGRTLHIDHSVFRCLPNPTMYFWNTKTFSLPKLLDAYLKESNKRGVLDNQDSRVMQAIRRHGRRVQLQMRNAGSNGRSSFILLDTLHHALDVMDEVLTGKAKEQRPPLPRQGTTYSNQNPALSVKKKPDEQRPTNATEDQNETTRRQKVTDVLRSHIQEVMYGLNEKVNEKDAEAQSPIQFDSNTARFEDIDSAAPEDKQAKLMEVYFQAIRNKVIGTALRSTKRRESLTPMLPLATPSSQKRTAGQTIVEASEDGDEEDGEDEDEDDDVAEEDELWKLPTDDVSHEDIWCTLVFRMICWLMLHDFNKNDKQISKSELRGSRLPIYIA</sequence>
<evidence type="ECO:0000256" key="2">
    <source>
        <dbReference type="SAM" id="Phobius"/>
    </source>
</evidence>
<feature type="region of interest" description="Disordered" evidence="1">
    <location>
        <begin position="198"/>
        <end position="229"/>
    </location>
</feature>
<keyword evidence="2" id="KW-1133">Transmembrane helix</keyword>
<accession>A0A3M9Y5J5</accession>
<dbReference type="STRING" id="1051616.A0A3M9Y5J5"/>
<dbReference type="GeneID" id="39611896"/>
<feature type="compositionally biased region" description="Basic and acidic residues" evidence="1">
    <location>
        <begin position="218"/>
        <end position="229"/>
    </location>
</feature>
<feature type="region of interest" description="Disordered" evidence="1">
    <location>
        <begin position="711"/>
        <end position="762"/>
    </location>
</feature>
<feature type="compositionally biased region" description="Basic and acidic residues" evidence="1">
    <location>
        <begin position="198"/>
        <end position="210"/>
    </location>
</feature>
<proteinExistence type="predicted"/>
<reference evidence="3 4" key="1">
    <citation type="submission" date="2018-10" db="EMBL/GenBank/DDBJ databases">
        <title>Genome sequence of Verticillium nonalfalfae VnAa140.</title>
        <authorList>
            <person name="Stajich J.E."/>
            <person name="Kasson M.T."/>
        </authorList>
    </citation>
    <scope>NUCLEOTIDE SEQUENCE [LARGE SCALE GENOMIC DNA]</scope>
    <source>
        <strain evidence="3 4">VnAa140</strain>
    </source>
</reference>
<protein>
    <recommendedName>
        <fullName evidence="5">Modin</fullName>
    </recommendedName>
</protein>
<feature type="compositionally biased region" description="Polar residues" evidence="1">
    <location>
        <begin position="722"/>
        <end position="732"/>
    </location>
</feature>
<evidence type="ECO:0000313" key="4">
    <source>
        <dbReference type="Proteomes" id="UP000267145"/>
    </source>
</evidence>
<gene>
    <name evidence="3" type="ORF">D7B24_008207</name>
</gene>
<keyword evidence="2" id="KW-0472">Membrane</keyword>
<dbReference type="AlphaFoldDB" id="A0A3M9Y5J5"/>
<feature type="compositionally biased region" description="Polar residues" evidence="1">
    <location>
        <begin position="596"/>
        <end position="606"/>
    </location>
</feature>
<feature type="region of interest" description="Disordered" evidence="1">
    <location>
        <begin position="585"/>
        <end position="632"/>
    </location>
</feature>